<dbReference type="GO" id="GO:0015648">
    <property type="term" value="F:lipid-linked peptidoglycan transporter activity"/>
    <property type="evidence" value="ECO:0007669"/>
    <property type="project" value="UniProtKB-UniRule"/>
</dbReference>
<feature type="transmembrane region" description="Helical" evidence="10">
    <location>
        <begin position="156"/>
        <end position="176"/>
    </location>
</feature>
<feature type="transmembrane region" description="Helical" evidence="10">
    <location>
        <begin position="452"/>
        <end position="473"/>
    </location>
</feature>
<dbReference type="GO" id="GO:0034204">
    <property type="term" value="P:lipid translocation"/>
    <property type="evidence" value="ECO:0007669"/>
    <property type="project" value="TreeGrafter"/>
</dbReference>
<dbReference type="Pfam" id="PF03023">
    <property type="entry name" value="MurJ"/>
    <property type="match status" value="1"/>
</dbReference>
<reference evidence="12 13" key="1">
    <citation type="journal article" date="2008" name="Int. J. Syst. Evol. Microbiol.">
        <title>Description of Roseateles aquatilis sp. nov. and Roseateles terrae sp. nov., in the class Betaproteobacteria, and emended description of the genus Roseateles.</title>
        <authorList>
            <person name="Gomila M."/>
            <person name="Bowien B."/>
            <person name="Falsen E."/>
            <person name="Moore E.R."/>
            <person name="Lalucat J."/>
        </authorList>
    </citation>
    <scope>NUCLEOTIDE SEQUENCE [LARGE SCALE GENOMIC DNA]</scope>
    <source>
        <strain evidence="12 13">CCUG 48205</strain>
    </source>
</reference>
<dbReference type="CDD" id="cd13123">
    <property type="entry name" value="MATE_MurJ_like"/>
    <property type="match status" value="1"/>
</dbReference>
<evidence type="ECO:0000256" key="9">
    <source>
        <dbReference type="ARBA" id="ARBA00061532"/>
    </source>
</evidence>
<accession>A0A246J946</accession>
<dbReference type="AlphaFoldDB" id="A0A246J946"/>
<comment type="subcellular location">
    <subcellularLocation>
        <location evidence="10">Cell inner membrane</location>
        <topology evidence="10">Multi-pass membrane protein</topology>
    </subcellularLocation>
    <subcellularLocation>
        <location evidence="1">Cell membrane</location>
        <topology evidence="1">Multi-pass membrane protein</topology>
    </subcellularLocation>
</comment>
<keyword evidence="6 10" id="KW-1133">Transmembrane helix</keyword>
<feature type="transmembrane region" description="Helical" evidence="10">
    <location>
        <begin position="131"/>
        <end position="149"/>
    </location>
</feature>
<dbReference type="GO" id="GO:0008360">
    <property type="term" value="P:regulation of cell shape"/>
    <property type="evidence" value="ECO:0007669"/>
    <property type="project" value="UniProtKB-UniRule"/>
</dbReference>
<feature type="transmembrane region" description="Helical" evidence="10">
    <location>
        <begin position="493"/>
        <end position="514"/>
    </location>
</feature>
<feature type="transmembrane region" description="Helical" evidence="10">
    <location>
        <begin position="323"/>
        <end position="343"/>
    </location>
</feature>
<evidence type="ECO:0000256" key="4">
    <source>
        <dbReference type="ARBA" id="ARBA00022960"/>
    </source>
</evidence>
<evidence type="ECO:0000256" key="6">
    <source>
        <dbReference type="ARBA" id="ARBA00022989"/>
    </source>
</evidence>
<gene>
    <name evidence="12" type="primary">mviN</name>
    <name evidence="10" type="synonym">murJ</name>
    <name evidence="12" type="ORF">CDN99_14800</name>
</gene>
<name>A0A246J946_9BURK</name>
<dbReference type="Proteomes" id="UP000197468">
    <property type="component" value="Unassembled WGS sequence"/>
</dbReference>
<dbReference type="NCBIfam" id="TIGR01695">
    <property type="entry name" value="murJ_mviN"/>
    <property type="match status" value="1"/>
</dbReference>
<dbReference type="UniPathway" id="UPA00219"/>
<evidence type="ECO:0000313" key="12">
    <source>
        <dbReference type="EMBL" id="OWQ88748.1"/>
    </source>
</evidence>
<comment type="function">
    <text evidence="8 10 11">Involved in peptidoglycan biosynthesis. Transports lipid-linked peptidoglycan precursors from the inner to the outer leaflet of the cytoplasmic membrane.</text>
</comment>
<dbReference type="PRINTS" id="PR01806">
    <property type="entry name" value="VIRFACTRMVIN"/>
</dbReference>
<evidence type="ECO:0000256" key="7">
    <source>
        <dbReference type="ARBA" id="ARBA00023136"/>
    </source>
</evidence>
<evidence type="ECO:0000256" key="8">
    <source>
        <dbReference type="ARBA" id="ARBA00060041"/>
    </source>
</evidence>
<feature type="transmembrane region" description="Helical" evidence="10">
    <location>
        <begin position="395"/>
        <end position="414"/>
    </location>
</feature>
<feature type="transmembrane region" description="Helical" evidence="10">
    <location>
        <begin position="420"/>
        <end position="440"/>
    </location>
</feature>
<comment type="similarity">
    <text evidence="9 10 11">Belongs to the MurJ/MviN family.</text>
</comment>
<protein>
    <recommendedName>
        <fullName evidence="10">Probable lipid II flippase MurJ</fullName>
    </recommendedName>
</protein>
<feature type="transmembrane region" description="Helical" evidence="10">
    <location>
        <begin position="188"/>
        <end position="211"/>
    </location>
</feature>
<dbReference type="InterPro" id="IPR004268">
    <property type="entry name" value="MurJ"/>
</dbReference>
<comment type="caution">
    <text evidence="12">The sequence shown here is derived from an EMBL/GenBank/DDBJ whole genome shotgun (WGS) entry which is preliminary data.</text>
</comment>
<evidence type="ECO:0000256" key="10">
    <source>
        <dbReference type="HAMAP-Rule" id="MF_02078"/>
    </source>
</evidence>
<dbReference type="EMBL" id="NIOF01000006">
    <property type="protein sequence ID" value="OWQ88748.1"/>
    <property type="molecule type" value="Genomic_DNA"/>
</dbReference>
<keyword evidence="10" id="KW-0997">Cell inner membrane</keyword>
<evidence type="ECO:0000256" key="5">
    <source>
        <dbReference type="ARBA" id="ARBA00022984"/>
    </source>
</evidence>
<sequence length="521" mass="55128">MNLLRTASVVSVFTLLSRVTGLVREQMVAGLFGANAMTDAFQVAFRIPNMLRRLFAEGAFSQAFVPALAGARAKDGDEATRSLIDAVATVLLWALLATCAIGVVGAPLLVWALGAGLPDQAHDAAVVMTRWMFPYIGCMSLVALAAGVLNTWKRFIVPAVTPVLLNLSSIAAGYGLAPVLGEWGYRPIYALAIGVMVGGVLQLALQVPALLRLGLMPRFALSFAGLRRAASNEGVHRVLRQMGPAVLGVGVAQLSLLINTQIAISVGEGAASWLTYADRLMEFPTALLGVALGVVLTPQLAASQARGEAAEYSALLDWGLRMALLLALPCAVALLVFAEPLVAVLYQRGAFHSADVAHTARAVMGYGVGLMGLVGIKVLAPGFYARQDTRTPVRIAVLVLVLTQVLNAVFVFWLQIGVAGLSLSIGLGAAINAALLLMGLRRLGSYTPAPGWLLFFLRVVVACAAMGALQWWLARHFDWVGGHHELRRAGWMAMSLGGSALVYFAVLLGTGLNLRQFARRG</sequence>
<dbReference type="PIRSF" id="PIRSF002869">
    <property type="entry name" value="MviN"/>
    <property type="match status" value="1"/>
</dbReference>
<feature type="transmembrane region" description="Helical" evidence="10">
    <location>
        <begin position="284"/>
        <end position="302"/>
    </location>
</feature>
<keyword evidence="4 10" id="KW-0133">Cell shape</keyword>
<feature type="transmembrane region" description="Helical" evidence="10">
    <location>
        <begin position="363"/>
        <end position="383"/>
    </location>
</feature>
<keyword evidence="13" id="KW-1185">Reference proteome</keyword>
<evidence type="ECO:0000313" key="13">
    <source>
        <dbReference type="Proteomes" id="UP000197468"/>
    </source>
</evidence>
<feature type="transmembrane region" description="Helical" evidence="10">
    <location>
        <begin position="245"/>
        <end position="264"/>
    </location>
</feature>
<comment type="pathway">
    <text evidence="10">Cell wall biogenesis; peptidoglycan biosynthesis.</text>
</comment>
<dbReference type="RefSeq" id="WP_088385634.1">
    <property type="nucleotide sequence ID" value="NZ_NIOF01000006.1"/>
</dbReference>
<keyword evidence="7 10" id="KW-0472">Membrane</keyword>
<keyword evidence="5 10" id="KW-0573">Peptidoglycan synthesis</keyword>
<evidence type="ECO:0000256" key="2">
    <source>
        <dbReference type="ARBA" id="ARBA00022475"/>
    </source>
</evidence>
<proteinExistence type="inferred from homology"/>
<evidence type="ECO:0000256" key="3">
    <source>
        <dbReference type="ARBA" id="ARBA00022692"/>
    </source>
</evidence>
<keyword evidence="2 10" id="KW-1003">Cell membrane</keyword>
<dbReference type="InterPro" id="IPR051050">
    <property type="entry name" value="Lipid_II_flippase_MurJ/MviN"/>
</dbReference>
<dbReference type="GO" id="GO:0005886">
    <property type="term" value="C:plasma membrane"/>
    <property type="evidence" value="ECO:0007669"/>
    <property type="project" value="UniProtKB-SubCell"/>
</dbReference>
<keyword evidence="10 11" id="KW-0813">Transport</keyword>
<evidence type="ECO:0000256" key="1">
    <source>
        <dbReference type="ARBA" id="ARBA00004651"/>
    </source>
</evidence>
<evidence type="ECO:0000256" key="11">
    <source>
        <dbReference type="PIRNR" id="PIRNR002869"/>
    </source>
</evidence>
<dbReference type="OrthoDB" id="9816572at2"/>
<organism evidence="12 13">
    <name type="scientific">Roseateles aquatilis</name>
    <dbReference type="NCBI Taxonomy" id="431061"/>
    <lineage>
        <taxon>Bacteria</taxon>
        <taxon>Pseudomonadati</taxon>
        <taxon>Pseudomonadota</taxon>
        <taxon>Betaproteobacteria</taxon>
        <taxon>Burkholderiales</taxon>
        <taxon>Sphaerotilaceae</taxon>
        <taxon>Roseateles</taxon>
    </lineage>
</organism>
<dbReference type="PANTHER" id="PTHR47019:SF1">
    <property type="entry name" value="LIPID II FLIPPASE MURJ"/>
    <property type="match status" value="1"/>
</dbReference>
<feature type="transmembrane region" description="Helical" evidence="10">
    <location>
        <begin position="83"/>
        <end position="111"/>
    </location>
</feature>
<keyword evidence="10 11" id="KW-0961">Cell wall biogenesis/degradation</keyword>
<dbReference type="HAMAP" id="MF_02078">
    <property type="entry name" value="MurJ_MviN"/>
    <property type="match status" value="1"/>
</dbReference>
<dbReference type="GO" id="GO:0009252">
    <property type="term" value="P:peptidoglycan biosynthetic process"/>
    <property type="evidence" value="ECO:0007669"/>
    <property type="project" value="UniProtKB-UniRule"/>
</dbReference>
<dbReference type="GO" id="GO:0071555">
    <property type="term" value="P:cell wall organization"/>
    <property type="evidence" value="ECO:0007669"/>
    <property type="project" value="UniProtKB-UniRule"/>
</dbReference>
<dbReference type="PANTHER" id="PTHR47019">
    <property type="entry name" value="LIPID II FLIPPASE MURJ"/>
    <property type="match status" value="1"/>
</dbReference>
<keyword evidence="3 10" id="KW-0812">Transmembrane</keyword>